<evidence type="ECO:0008006" key="4">
    <source>
        <dbReference type="Google" id="ProtNLM"/>
    </source>
</evidence>
<feature type="transmembrane region" description="Helical" evidence="1">
    <location>
        <begin position="684"/>
        <end position="705"/>
    </location>
</feature>
<comment type="caution">
    <text evidence="2">The sequence shown here is derived from an EMBL/GenBank/DDBJ whole genome shotgun (WGS) entry which is preliminary data.</text>
</comment>
<evidence type="ECO:0000256" key="1">
    <source>
        <dbReference type="SAM" id="Phobius"/>
    </source>
</evidence>
<proteinExistence type="predicted"/>
<name>A0A554XBL3_9BURK</name>
<organism evidence="2 3">
    <name type="scientific">Tepidimonas charontis</name>
    <dbReference type="NCBI Taxonomy" id="2267262"/>
    <lineage>
        <taxon>Bacteria</taxon>
        <taxon>Pseudomonadati</taxon>
        <taxon>Pseudomonadota</taxon>
        <taxon>Betaproteobacteria</taxon>
        <taxon>Burkholderiales</taxon>
        <taxon>Tepidimonas</taxon>
    </lineage>
</organism>
<gene>
    <name evidence="2" type="ORF">Tchar_01814</name>
</gene>
<feature type="transmembrane region" description="Helical" evidence="1">
    <location>
        <begin position="573"/>
        <end position="601"/>
    </location>
</feature>
<feature type="transmembrane region" description="Helical" evidence="1">
    <location>
        <begin position="607"/>
        <end position="630"/>
    </location>
</feature>
<keyword evidence="1" id="KW-0812">Transmembrane</keyword>
<evidence type="ECO:0000313" key="2">
    <source>
        <dbReference type="EMBL" id="TSE33225.1"/>
    </source>
</evidence>
<accession>A0A554XBL3</accession>
<protein>
    <recommendedName>
        <fullName evidence="4">EF-hand domain-containing protein</fullName>
    </recommendedName>
</protein>
<dbReference type="RefSeq" id="WP_201739339.1">
    <property type="nucleotide sequence ID" value="NZ_VJON01000030.1"/>
</dbReference>
<dbReference type="AlphaFoldDB" id="A0A554XBL3"/>
<reference evidence="2 3" key="1">
    <citation type="submission" date="2019-07" db="EMBL/GenBank/DDBJ databases">
        <title>Tepidimonas charontis SPSP-6 draft genome.</title>
        <authorList>
            <person name="Da Costa M.S."/>
            <person name="Froufe H.J.C."/>
            <person name="Egas C."/>
            <person name="Albuquerque L."/>
        </authorList>
    </citation>
    <scope>NUCLEOTIDE SEQUENCE [LARGE SCALE GENOMIC DNA]</scope>
    <source>
        <strain evidence="2 3">SPSP-6</strain>
    </source>
</reference>
<keyword evidence="1" id="KW-1133">Transmembrane helix</keyword>
<sequence length="714" mass="76387">MSAMPPRPPIAHRWRFFRAGGVDQPRIDGADDLRALPTLDAKLWAALACPVQGLDMAPQTLALLDHDGDGRLRRPEVVAAVQWVCERLRDPGLLWQPGDALPLDALATDGEGQALRTAASALLQRLGRPPTVLAPADVAEPARLFPPDQPNGDGVVPAALAQAIDPDAVPWLERVGAAVGWMPDRSGQQGIDTDALLRCAEAVRAVRAWRAAQPEGVAAVLDAALAALQAVAAKVDDHFVRCQLAAFDARAAIALDVPLEPIQALAATTLAAGQAELVALPLAHVDAEAVLPLTQGLNPAWQAAMARLYADAVLPLLGARDHLSWADWQALRARLADWEAWRAQRPDTPVADWDEALLQAWEAQRVGERLGALIEHDRSAAALAQRLDDLVKLLALRRDLVRLLRNFVNFADFYGAADGLFQCGRLYIDRRECLLCLPVADAAAHAQLAGYSGLYLVYCHCERADQAPQTIVAALTAGDAPDFMVPGRNGVFIDRQGRDWHARVVKVVENPISLRQAFWAPYKRVARLVGEQVRKWAAAREQQVQTGAAQQVEGQAEAAAGAARKEGSATFDIARFAGIFAAIGLALGALGSALVAVVTGFVQLAWWQMPLVVVGVMLLISGPSVLLAWFKLRARNIGPLLDANGWAVNTRARIGPVFGRRLTALAALPEGAERSAADPDASRGLPWGWIIAVAVLALAALGWRLGGWASLAGS</sequence>
<keyword evidence="3" id="KW-1185">Reference proteome</keyword>
<dbReference type="Proteomes" id="UP000318294">
    <property type="component" value="Unassembled WGS sequence"/>
</dbReference>
<evidence type="ECO:0000313" key="3">
    <source>
        <dbReference type="Proteomes" id="UP000318294"/>
    </source>
</evidence>
<keyword evidence="1" id="KW-0472">Membrane</keyword>
<dbReference type="EMBL" id="VJON01000030">
    <property type="protein sequence ID" value="TSE33225.1"/>
    <property type="molecule type" value="Genomic_DNA"/>
</dbReference>